<sequence length="235" mass="27714">MRKNQDFIVKSIEKIKTKPFIFGEDLEKKELLYRKDKIILKSIFRDYLKLEKENIWVKDDFYFVSDYINSMIDYITHKDIKRKTPKLKPGNIVLANLSLGYKNEPSFIGPVMILSVYGRNRIFVVPILENYGFIKNAYHYKNNVGGSKRHYLLTEEESATDKKSVFILDSCQMISTSRITFEEKVGNIEVNSRTFKDIKELIFQRTLPTEYRGKTELENEIKELKDKIEKLKSGK</sequence>
<dbReference type="AlphaFoldDB" id="A0A1B1S3A0"/>
<dbReference type="EMBL" id="CP016540">
    <property type="protein sequence ID" value="ANU27666.1"/>
    <property type="molecule type" value="Genomic_DNA"/>
</dbReference>
<protein>
    <submittedName>
        <fullName evidence="1">Uncharacterized protein</fullName>
    </submittedName>
</protein>
<dbReference type="Proteomes" id="UP000053354">
    <property type="component" value="Chromosome"/>
</dbReference>
<dbReference type="InterPro" id="IPR011067">
    <property type="entry name" value="Plasmid_toxin/cell-grow_inhib"/>
</dbReference>
<evidence type="ECO:0000313" key="2">
    <source>
        <dbReference type="Proteomes" id="UP000053354"/>
    </source>
</evidence>
<dbReference type="RefSeq" id="WP_049694741.1">
    <property type="nucleotide sequence ID" value="NZ_CP016540.2"/>
</dbReference>
<name>A0A1B1S3A0_9BACL</name>
<organism evidence="1 2">
    <name type="scientific">Planococcus versutus</name>
    <dbReference type="NCBI Taxonomy" id="1302659"/>
    <lineage>
        <taxon>Bacteria</taxon>
        <taxon>Bacillati</taxon>
        <taxon>Bacillota</taxon>
        <taxon>Bacilli</taxon>
        <taxon>Bacillales</taxon>
        <taxon>Caryophanaceae</taxon>
        <taxon>Planococcus</taxon>
    </lineage>
</organism>
<keyword evidence="2" id="KW-1185">Reference proteome</keyword>
<dbReference type="Gene3D" id="2.30.30.110">
    <property type="match status" value="1"/>
</dbReference>
<accession>A0A1B1S3A0</accession>
<dbReference type="KEGG" id="pll:I858_011780"/>
<gene>
    <name evidence="1" type="ORF">I858_011780</name>
</gene>
<evidence type="ECO:0000313" key="1">
    <source>
        <dbReference type="EMBL" id="ANU27666.1"/>
    </source>
</evidence>
<proteinExistence type="predicted"/>
<reference evidence="1" key="1">
    <citation type="submission" date="2016-10" db="EMBL/GenBank/DDBJ databases">
        <authorList>
            <person name="See-Too W.S."/>
        </authorList>
    </citation>
    <scope>NUCLEOTIDE SEQUENCE</scope>
    <source>
        <strain evidence="1">L10.15</strain>
    </source>
</reference>